<dbReference type="OMA" id="DMRVRRE"/>
<keyword evidence="2" id="KW-0812">Transmembrane</keyword>
<evidence type="ECO:0000313" key="4">
    <source>
        <dbReference type="Proteomes" id="UP000094426"/>
    </source>
</evidence>
<feature type="transmembrane region" description="Helical" evidence="2">
    <location>
        <begin position="351"/>
        <end position="373"/>
    </location>
</feature>
<feature type="compositionally biased region" description="Polar residues" evidence="1">
    <location>
        <begin position="104"/>
        <end position="122"/>
    </location>
</feature>
<feature type="transmembrane region" description="Helical" evidence="2">
    <location>
        <begin position="205"/>
        <end position="233"/>
    </location>
</feature>
<gene>
    <name evidence="3" type="ORF">ATY41_11665</name>
</gene>
<organism evidence="3 4">
    <name type="scientific">Leifsonia xyli subsp. xyli</name>
    <dbReference type="NCBI Taxonomy" id="59736"/>
    <lineage>
        <taxon>Bacteria</taxon>
        <taxon>Bacillati</taxon>
        <taxon>Actinomycetota</taxon>
        <taxon>Actinomycetes</taxon>
        <taxon>Micrococcales</taxon>
        <taxon>Microbacteriaceae</taxon>
        <taxon>Leifsonia</taxon>
    </lineage>
</organism>
<feature type="transmembrane region" description="Helical" evidence="2">
    <location>
        <begin position="169"/>
        <end position="193"/>
    </location>
</feature>
<dbReference type="AlphaFoldDB" id="A0A1E2SJV3"/>
<feature type="region of interest" description="Disordered" evidence="1">
    <location>
        <begin position="464"/>
        <end position="492"/>
    </location>
</feature>
<evidence type="ECO:0000313" key="3">
    <source>
        <dbReference type="EMBL" id="ODA89928.1"/>
    </source>
</evidence>
<dbReference type="EMBL" id="LNZG01000024">
    <property type="protein sequence ID" value="ODA89928.1"/>
    <property type="molecule type" value="Genomic_DNA"/>
</dbReference>
<keyword evidence="2" id="KW-0472">Membrane</keyword>
<feature type="transmembrane region" description="Helical" evidence="2">
    <location>
        <begin position="413"/>
        <end position="439"/>
    </location>
</feature>
<dbReference type="Proteomes" id="UP000094426">
    <property type="component" value="Unassembled WGS sequence"/>
</dbReference>
<protein>
    <recommendedName>
        <fullName evidence="5">Integral membrane protein</fullName>
    </recommendedName>
</protein>
<feature type="transmembrane region" description="Helical" evidence="2">
    <location>
        <begin position="296"/>
        <end position="319"/>
    </location>
</feature>
<comment type="caution">
    <text evidence="3">The sequence shown here is derived from an EMBL/GenBank/DDBJ whole genome shotgun (WGS) entry which is preliminary data.</text>
</comment>
<evidence type="ECO:0000256" key="1">
    <source>
        <dbReference type="SAM" id="MobiDB-lite"/>
    </source>
</evidence>
<keyword evidence="2" id="KW-1133">Transmembrane helix</keyword>
<accession>A0A1E2SJV3</accession>
<evidence type="ECO:0000256" key="2">
    <source>
        <dbReference type="SAM" id="Phobius"/>
    </source>
</evidence>
<name>A0A1E2SJV3_LEIXY</name>
<sequence length="492" mass="51290">MVCNSSELLSAARAAQQRDKRSRGGRMRPGSGSAYRGERQRRRRGCAIMEASDNPGDERYCVSDNQTWWTPDAPQGANGAGGESAGNAAGQRPGPGPAHPGYAQQRQTPAWQHQQPAGQHQPLTGYGQQPGWAPPPKPGLVPLRPLGFGTLLGAPFQALRQNPKITVGAALILQGVPSIFVAVLTSAIVSLLLTRVTTANAQDQSAITAGAIGGSILLGVLSIVVSTVFSALLQGIVVTEVSRETLGEKLSFGSLWRMVRGRMAALIGWAFLFALAWLLALVTVIVVALASLGGPAGIIGAVLVGIAGGFGLIAVAIWINTKLAIVPSAIVIERLPIGAAVSRSWRLTTGYFWRTLGVIVLIAVIIGTVTQIITTPFSLIGMMAGGIFAPTALSGQDQSGVDQFLAVQLGTNILASIVGAVVGAIGSVVQTAAVALLYIDLRMRKEGLDLHLVRFVEARQAGQDLPDPYTQPAPTAPVWPAPAPPDAPWPGV</sequence>
<feature type="region of interest" description="Disordered" evidence="1">
    <location>
        <begin position="1"/>
        <end position="139"/>
    </location>
</feature>
<feature type="compositionally biased region" description="Pro residues" evidence="1">
    <location>
        <begin position="469"/>
        <end position="492"/>
    </location>
</feature>
<reference evidence="3 4" key="1">
    <citation type="submission" date="2015-11" db="EMBL/GenBank/DDBJ databases">
        <authorList>
            <person name="Zhang Y."/>
            <person name="Guo Z."/>
        </authorList>
    </citation>
    <scope>NUCLEOTIDE SEQUENCE [LARGE SCALE GENOMIC DNA]</scope>
    <source>
        <strain evidence="4">gdw1</strain>
    </source>
</reference>
<feature type="transmembrane region" description="Helical" evidence="2">
    <location>
        <begin position="266"/>
        <end position="290"/>
    </location>
</feature>
<proteinExistence type="predicted"/>
<evidence type="ECO:0008006" key="5">
    <source>
        <dbReference type="Google" id="ProtNLM"/>
    </source>
</evidence>